<evidence type="ECO:0000256" key="3">
    <source>
        <dbReference type="ARBA" id="ARBA00022695"/>
    </source>
</evidence>
<dbReference type="CDD" id="cd04485">
    <property type="entry name" value="DnaE_OBF"/>
    <property type="match status" value="1"/>
</dbReference>
<dbReference type="Proteomes" id="UP000192342">
    <property type="component" value="Unassembled WGS sequence"/>
</dbReference>
<dbReference type="AlphaFoldDB" id="A0A1Y1S9R2"/>
<dbReference type="Pfam" id="PF07733">
    <property type="entry name" value="DNA_pol3_alpha"/>
    <property type="match status" value="1"/>
</dbReference>
<dbReference type="InterPro" id="IPR004013">
    <property type="entry name" value="PHP_dom"/>
</dbReference>
<evidence type="ECO:0000256" key="7">
    <source>
        <dbReference type="ARBA" id="ARBA00023204"/>
    </source>
</evidence>
<keyword evidence="1 9" id="KW-0963">Cytoplasm</keyword>
<keyword evidence="2 9" id="KW-0808">Transferase</keyword>
<dbReference type="Pfam" id="PF14579">
    <property type="entry name" value="HHH_6"/>
    <property type="match status" value="1"/>
</dbReference>
<dbReference type="GO" id="GO:0005737">
    <property type="term" value="C:cytoplasm"/>
    <property type="evidence" value="ECO:0007669"/>
    <property type="project" value="UniProtKB-SubCell"/>
</dbReference>
<keyword evidence="5 9" id="KW-0227">DNA damage</keyword>
<dbReference type="NCBIfam" id="NF004225">
    <property type="entry name" value="PRK05672.1"/>
    <property type="match status" value="1"/>
</dbReference>
<reference evidence="12 13" key="1">
    <citation type="submission" date="2013-04" db="EMBL/GenBank/DDBJ databases">
        <title>Oceanococcus atlanticus 22II-S10r2 Genome Sequencing.</title>
        <authorList>
            <person name="Lai Q."/>
            <person name="Li G."/>
            <person name="Shao Z."/>
        </authorList>
    </citation>
    <scope>NUCLEOTIDE SEQUENCE [LARGE SCALE GENOMIC DNA]</scope>
    <source>
        <strain evidence="12 13">22II-S10r2</strain>
    </source>
</reference>
<evidence type="ECO:0000256" key="10">
    <source>
        <dbReference type="SAM" id="MobiDB-lite"/>
    </source>
</evidence>
<name>A0A1Y1S9R2_9GAMM</name>
<dbReference type="RefSeq" id="WP_083563457.1">
    <property type="nucleotide sequence ID" value="NZ_AQQV01000006.1"/>
</dbReference>
<dbReference type="HAMAP" id="MF_01902">
    <property type="entry name" value="DNApol_error_prone"/>
    <property type="match status" value="1"/>
</dbReference>
<evidence type="ECO:0000313" key="12">
    <source>
        <dbReference type="EMBL" id="ORE85007.1"/>
    </source>
</evidence>
<dbReference type="GO" id="GO:0008408">
    <property type="term" value="F:3'-5' exonuclease activity"/>
    <property type="evidence" value="ECO:0007669"/>
    <property type="project" value="InterPro"/>
</dbReference>
<comment type="subcellular location">
    <subcellularLocation>
        <location evidence="9">Cytoplasm</location>
    </subcellularLocation>
</comment>
<comment type="catalytic activity">
    <reaction evidence="8 9">
        <text>DNA(n) + a 2'-deoxyribonucleoside 5'-triphosphate = DNA(n+1) + diphosphate</text>
        <dbReference type="Rhea" id="RHEA:22508"/>
        <dbReference type="Rhea" id="RHEA-COMP:17339"/>
        <dbReference type="Rhea" id="RHEA-COMP:17340"/>
        <dbReference type="ChEBI" id="CHEBI:33019"/>
        <dbReference type="ChEBI" id="CHEBI:61560"/>
        <dbReference type="ChEBI" id="CHEBI:173112"/>
        <dbReference type="EC" id="2.7.7.7"/>
    </reaction>
</comment>
<gene>
    <name evidence="9" type="primary">dnaE2</name>
    <name evidence="12" type="ORF">ATO7_16025</name>
</gene>
<proteinExistence type="inferred from homology"/>
<dbReference type="SMART" id="SM00481">
    <property type="entry name" value="POLIIIAc"/>
    <property type="match status" value="1"/>
</dbReference>
<dbReference type="InterPro" id="IPR023073">
    <property type="entry name" value="DnaE2"/>
</dbReference>
<dbReference type="PANTHER" id="PTHR32294">
    <property type="entry name" value="DNA POLYMERASE III SUBUNIT ALPHA"/>
    <property type="match status" value="1"/>
</dbReference>
<accession>A0A1Y1S9R2</accession>
<comment type="function">
    <text evidence="9">DNA polymerase involved in damage-induced mutagenesis and translesion synthesis (TLS). It is not the major replicative DNA polymerase.</text>
</comment>
<organism evidence="12 13">
    <name type="scientific">Oceanococcus atlanticus</name>
    <dbReference type="NCBI Taxonomy" id="1317117"/>
    <lineage>
        <taxon>Bacteria</taxon>
        <taxon>Pseudomonadati</taxon>
        <taxon>Pseudomonadota</taxon>
        <taxon>Gammaproteobacteria</taxon>
        <taxon>Chromatiales</taxon>
        <taxon>Oceanococcaceae</taxon>
        <taxon>Oceanococcus</taxon>
    </lineage>
</organism>
<dbReference type="GO" id="GO:0006281">
    <property type="term" value="P:DNA repair"/>
    <property type="evidence" value="ECO:0007669"/>
    <property type="project" value="UniProtKB-UniRule"/>
</dbReference>
<keyword evidence="4 9" id="KW-0235">DNA replication</keyword>
<evidence type="ECO:0000256" key="5">
    <source>
        <dbReference type="ARBA" id="ARBA00022763"/>
    </source>
</evidence>
<sequence>MSTYAELHCLSNFSFLRGASHPEELVERAHQLGYAALALTDECSLAGIVRAHVRAKELGLKLIIGTEVQLSDGPKLVLLARNRAGYHTLCRLITRARRASPKGRYQLDRSDLAPLQDCLLLLIPNGAQHDATHAQWLAQHHAGRAWIGIALHRSGKDQSHLAHCTRIGRDYALPLVACGDVHMHVRERRIVQDTLCAIRHQCTLQEAGLRLFPNGERHLREPRALSPLYPSELLSETLRVADLCQFSLEQLQYRYPAEDLPPGLTANEHLRQLTEKGLRKHWPDGAPERVRALIEKELKVIKALDYPHYFLTVYDIMRWAKSQGILCQGRGSAANSAVCFALGITVVSPDDASPLFERFISAERKEPPDIDVDFEHQRREEVFQYIYRKYGRQRAALTATVIRYRNKSALRDVGKALGFSTDDLSRINQSLAWWDQPEELPQRLAALGFDPAAENIRQWLELSRAVQDFPRHLSQHVGGFVISESALDALVPIENAGMPERTVIQWEKDDLDAVGLFKIDCLALGMLTAIRKCFALIERHHGHKLSRTLLLAQEKQQGPEVRAVYNMLGQAQSVGVFQVESRAQMSMLPRMKPRNLYDLTVETAIVRPGPIQGGMVHPYLERRTRVRANPDYHPAYPEQLKEILGRTYGIPIFQEQVMEVCVVGAGFAPGEADRVRRSMAAWGRSGYGKLERFEAQLKQGFQRNGISADFAQRIFEQIKGFADYGFPESHAASFAALVYVSAWLKRHHPAAFLAALLNSQPMGFYTPSQLVQDFRRHHQVQTRPADVVHSQWESTLEYDAHTKTPAVRLGLHMIKGLNQQAGQRIAKLKIIRDAASLFREAHLSEQDRQALARADALRSLTGSRHQAHWHAQIPTHAPASVPEPNESRIQLQPPEEGKDIVEDYASLGLTLRRHPLALLRPQLTRRQAINARRWRQLGNGRPCRVAGLVTNRQRPGSAQGIIFITLEDETGTVNLVIRQNVLDRHRLEVLQAPLVIAVGINEHREGVSHLLVDSLEDHSHLLGSLTLRSRDFH</sequence>
<keyword evidence="13" id="KW-1185">Reference proteome</keyword>
<dbReference type="STRING" id="1317117.ATO7_16025"/>
<evidence type="ECO:0000256" key="6">
    <source>
        <dbReference type="ARBA" id="ARBA00022932"/>
    </source>
</evidence>
<keyword evidence="6 9" id="KW-0239">DNA-directed DNA polymerase</keyword>
<dbReference type="EMBL" id="AQQV01000006">
    <property type="protein sequence ID" value="ORE85007.1"/>
    <property type="molecule type" value="Genomic_DNA"/>
</dbReference>
<dbReference type="Pfam" id="PF02811">
    <property type="entry name" value="PHP"/>
    <property type="match status" value="1"/>
</dbReference>
<dbReference type="InterPro" id="IPR011708">
    <property type="entry name" value="DNA_pol3_alpha_NTPase_dom"/>
</dbReference>
<dbReference type="InterPro" id="IPR040982">
    <property type="entry name" value="DNA_pol3_finger"/>
</dbReference>
<dbReference type="InterPro" id="IPR016195">
    <property type="entry name" value="Pol/histidinol_Pase-like"/>
</dbReference>
<dbReference type="NCBIfam" id="TIGR00594">
    <property type="entry name" value="polc"/>
    <property type="match status" value="1"/>
</dbReference>
<evidence type="ECO:0000256" key="2">
    <source>
        <dbReference type="ARBA" id="ARBA00022679"/>
    </source>
</evidence>
<dbReference type="Pfam" id="PF17657">
    <property type="entry name" value="DNA_pol3_finger"/>
    <property type="match status" value="1"/>
</dbReference>
<keyword evidence="3 9" id="KW-0548">Nucleotidyltransferase</keyword>
<feature type="region of interest" description="Disordered" evidence="10">
    <location>
        <begin position="868"/>
        <end position="891"/>
    </location>
</feature>
<dbReference type="InterPro" id="IPR003141">
    <property type="entry name" value="Pol/His_phosphatase_N"/>
</dbReference>
<keyword evidence="7 9" id="KW-0234">DNA repair</keyword>
<dbReference type="InterPro" id="IPR029460">
    <property type="entry name" value="DNAPol_HHH"/>
</dbReference>
<dbReference type="OrthoDB" id="9803237at2"/>
<evidence type="ECO:0000256" key="1">
    <source>
        <dbReference type="ARBA" id="ARBA00022490"/>
    </source>
</evidence>
<protein>
    <recommendedName>
        <fullName evidence="9">Error-prone DNA polymerase</fullName>
        <ecNumber evidence="9">2.7.7.7</ecNumber>
    </recommendedName>
</protein>
<evidence type="ECO:0000256" key="9">
    <source>
        <dbReference type="HAMAP-Rule" id="MF_01902"/>
    </source>
</evidence>
<evidence type="ECO:0000259" key="11">
    <source>
        <dbReference type="SMART" id="SM00481"/>
    </source>
</evidence>
<dbReference type="InterPro" id="IPR004805">
    <property type="entry name" value="DnaE2/DnaE/PolC"/>
</dbReference>
<evidence type="ECO:0000313" key="13">
    <source>
        <dbReference type="Proteomes" id="UP000192342"/>
    </source>
</evidence>
<dbReference type="SUPFAM" id="SSF89550">
    <property type="entry name" value="PHP domain-like"/>
    <property type="match status" value="1"/>
</dbReference>
<dbReference type="CDD" id="cd07434">
    <property type="entry name" value="PHP_PolIIIA_DnaE2"/>
    <property type="match status" value="1"/>
</dbReference>
<evidence type="ECO:0000256" key="4">
    <source>
        <dbReference type="ARBA" id="ARBA00022705"/>
    </source>
</evidence>
<comment type="similarity">
    <text evidence="9">Belongs to the DNA polymerase type-C family. DnaE2 subfamily.</text>
</comment>
<dbReference type="EC" id="2.7.7.7" evidence="9"/>
<comment type="caution">
    <text evidence="12">The sequence shown here is derived from an EMBL/GenBank/DDBJ whole genome shotgun (WGS) entry which is preliminary data.</text>
</comment>
<dbReference type="Gene3D" id="3.20.20.140">
    <property type="entry name" value="Metal-dependent hydrolases"/>
    <property type="match status" value="1"/>
</dbReference>
<evidence type="ECO:0000256" key="8">
    <source>
        <dbReference type="ARBA" id="ARBA00049244"/>
    </source>
</evidence>
<dbReference type="GO" id="GO:0006260">
    <property type="term" value="P:DNA replication"/>
    <property type="evidence" value="ECO:0007669"/>
    <property type="project" value="UniProtKB-KW"/>
</dbReference>
<dbReference type="PANTHER" id="PTHR32294:SF4">
    <property type="entry name" value="ERROR-PRONE DNA POLYMERASE"/>
    <property type="match status" value="1"/>
</dbReference>
<feature type="domain" description="Polymerase/histidinol phosphatase N-terminal" evidence="11">
    <location>
        <begin position="5"/>
        <end position="72"/>
    </location>
</feature>
<dbReference type="GO" id="GO:0003887">
    <property type="term" value="F:DNA-directed DNA polymerase activity"/>
    <property type="evidence" value="ECO:0007669"/>
    <property type="project" value="UniProtKB-UniRule"/>
</dbReference>